<reference evidence="2" key="1">
    <citation type="journal article" date="2022" name="Mol. Ecol. Resour.">
        <title>The genomes of chicory, endive, great burdock and yacon provide insights into Asteraceae palaeo-polyploidization history and plant inulin production.</title>
        <authorList>
            <person name="Fan W."/>
            <person name="Wang S."/>
            <person name="Wang H."/>
            <person name="Wang A."/>
            <person name="Jiang F."/>
            <person name="Liu H."/>
            <person name="Zhao H."/>
            <person name="Xu D."/>
            <person name="Zhang Y."/>
        </authorList>
    </citation>
    <scope>NUCLEOTIDE SEQUENCE [LARGE SCALE GENOMIC DNA]</scope>
    <source>
        <strain evidence="2">cv. Yunnan</strain>
    </source>
</reference>
<dbReference type="EMBL" id="CM042035">
    <property type="protein sequence ID" value="KAI3755398.1"/>
    <property type="molecule type" value="Genomic_DNA"/>
</dbReference>
<gene>
    <name evidence="1" type="ORF">L1987_55195</name>
</gene>
<evidence type="ECO:0000313" key="2">
    <source>
        <dbReference type="Proteomes" id="UP001056120"/>
    </source>
</evidence>
<proteinExistence type="predicted"/>
<protein>
    <submittedName>
        <fullName evidence="1">Uncharacterized protein</fullName>
    </submittedName>
</protein>
<dbReference type="Proteomes" id="UP001056120">
    <property type="component" value="Linkage Group LG18"/>
</dbReference>
<keyword evidence="2" id="KW-1185">Reference proteome</keyword>
<evidence type="ECO:0000313" key="1">
    <source>
        <dbReference type="EMBL" id="KAI3755398.1"/>
    </source>
</evidence>
<reference evidence="1 2" key="2">
    <citation type="journal article" date="2022" name="Mol. Ecol. Resour.">
        <title>The genomes of chicory, endive, great burdock and yacon provide insights into Asteraceae paleo-polyploidization history and plant inulin production.</title>
        <authorList>
            <person name="Fan W."/>
            <person name="Wang S."/>
            <person name="Wang H."/>
            <person name="Wang A."/>
            <person name="Jiang F."/>
            <person name="Liu H."/>
            <person name="Zhao H."/>
            <person name="Xu D."/>
            <person name="Zhang Y."/>
        </authorList>
    </citation>
    <scope>NUCLEOTIDE SEQUENCE [LARGE SCALE GENOMIC DNA]</scope>
    <source>
        <strain evidence="2">cv. Yunnan</strain>
        <tissue evidence="1">Leaves</tissue>
    </source>
</reference>
<comment type="caution">
    <text evidence="1">The sequence shown here is derived from an EMBL/GenBank/DDBJ whole genome shotgun (WGS) entry which is preliminary data.</text>
</comment>
<name>A0ACB9E9Y2_9ASTR</name>
<sequence length="212" mass="22222">MVQVMFFLEMTGPITTGLSSSDSGLNAAVGPDLGTSSGPASDQVGQAKVGAADAPGRENGTQLGSSDSWPVSSSSGLVFGPNFRVKKPNAGGPNGMSSVDVAPVSVGPAYVGPKDDGLVDVPHVAGPLPVPKGNMRDTGKIPVSNQFDSLGGPVLDDFDDFFDGVTGLWESERQTAHYYIEYGFKPPDFVFEKWSPKLEVYFSQLTKVDSTD</sequence>
<organism evidence="1 2">
    <name type="scientific">Smallanthus sonchifolius</name>
    <dbReference type="NCBI Taxonomy" id="185202"/>
    <lineage>
        <taxon>Eukaryota</taxon>
        <taxon>Viridiplantae</taxon>
        <taxon>Streptophyta</taxon>
        <taxon>Embryophyta</taxon>
        <taxon>Tracheophyta</taxon>
        <taxon>Spermatophyta</taxon>
        <taxon>Magnoliopsida</taxon>
        <taxon>eudicotyledons</taxon>
        <taxon>Gunneridae</taxon>
        <taxon>Pentapetalae</taxon>
        <taxon>asterids</taxon>
        <taxon>campanulids</taxon>
        <taxon>Asterales</taxon>
        <taxon>Asteraceae</taxon>
        <taxon>Asteroideae</taxon>
        <taxon>Heliantheae alliance</taxon>
        <taxon>Millerieae</taxon>
        <taxon>Smallanthus</taxon>
    </lineage>
</organism>
<accession>A0ACB9E9Y2</accession>